<gene>
    <name evidence="3" type="ORF">BA890_18880</name>
</gene>
<feature type="transmembrane region" description="Helical" evidence="1">
    <location>
        <begin position="108"/>
        <end position="126"/>
    </location>
</feature>
<evidence type="ECO:0000313" key="3">
    <source>
        <dbReference type="EMBL" id="ANQ14804.1"/>
    </source>
</evidence>
<evidence type="ECO:0000313" key="4">
    <source>
        <dbReference type="Proteomes" id="UP000092741"/>
    </source>
</evidence>
<accession>A0AAN0Y6M2</accession>
<organism evidence="3 4">
    <name type="scientific">Vibrio natriegens NBRC 15636 = ATCC 14048 = DSM 759</name>
    <dbReference type="NCBI Taxonomy" id="1219067"/>
    <lineage>
        <taxon>Bacteria</taxon>
        <taxon>Pseudomonadati</taxon>
        <taxon>Pseudomonadota</taxon>
        <taxon>Gammaproteobacteria</taxon>
        <taxon>Vibrionales</taxon>
        <taxon>Vibrionaceae</taxon>
        <taxon>Vibrio</taxon>
    </lineage>
</organism>
<dbReference type="GeneID" id="70914139"/>
<dbReference type="AlphaFoldDB" id="A0AAN0Y6M2"/>
<keyword evidence="4" id="KW-1185">Reference proteome</keyword>
<dbReference type="EMBL" id="CP016346">
    <property type="protein sequence ID" value="ANQ14804.1"/>
    <property type="molecule type" value="Genomic_DNA"/>
</dbReference>
<protein>
    <submittedName>
        <fullName evidence="3">Antibiotic resistance protein VanZ</fullName>
    </submittedName>
</protein>
<reference evidence="3 4" key="1">
    <citation type="submission" date="2016-07" db="EMBL/GenBank/DDBJ databases">
        <title>Developing Vibrio natriegens as a novel, fast-growing host for biotechnology.</title>
        <authorList>
            <person name="Weinstock M.T."/>
            <person name="Hesek E.D."/>
            <person name="Wilson C.M."/>
            <person name="Gibson D.G."/>
        </authorList>
    </citation>
    <scope>NUCLEOTIDE SEQUENCE [LARGE SCALE GENOMIC DNA]</scope>
    <source>
        <strain evidence="3 4">ATCC 14048</strain>
    </source>
</reference>
<feature type="transmembrane region" description="Helical" evidence="1">
    <location>
        <begin position="41"/>
        <end position="62"/>
    </location>
</feature>
<evidence type="ECO:0000256" key="1">
    <source>
        <dbReference type="SAM" id="Phobius"/>
    </source>
</evidence>
<feature type="transmembrane region" description="Helical" evidence="1">
    <location>
        <begin position="74"/>
        <end position="96"/>
    </location>
</feature>
<sequence length="129" mass="14490">MSSMIARISFGFVSLLTVILSLWKSSDLSHATYLNMEHYVGGSTTLHFTFSLLIGLCAVFAFPRHARPNKADTFGIRLLLCLLLIISLEEFSQLFIPNRTFSVADLSTNWSGMLLGYFAAKVWLSIRNH</sequence>
<dbReference type="RefSeq" id="WP_020335431.1">
    <property type="nucleotide sequence ID" value="NZ_ATFJ01000036.1"/>
</dbReference>
<evidence type="ECO:0000259" key="2">
    <source>
        <dbReference type="Pfam" id="PF04892"/>
    </source>
</evidence>
<keyword evidence="1" id="KW-0472">Membrane</keyword>
<keyword evidence="1" id="KW-0812">Transmembrane</keyword>
<proteinExistence type="predicted"/>
<dbReference type="Pfam" id="PF04892">
    <property type="entry name" value="VanZ"/>
    <property type="match status" value="1"/>
</dbReference>
<dbReference type="Proteomes" id="UP000092741">
    <property type="component" value="Chromosome 2"/>
</dbReference>
<dbReference type="KEGG" id="vna:PN96_15030"/>
<feature type="domain" description="VanZ-like" evidence="2">
    <location>
        <begin position="42"/>
        <end position="123"/>
    </location>
</feature>
<dbReference type="NCBIfam" id="NF037970">
    <property type="entry name" value="vanZ_1"/>
    <property type="match status" value="1"/>
</dbReference>
<dbReference type="InterPro" id="IPR006976">
    <property type="entry name" value="VanZ-like"/>
</dbReference>
<name>A0AAN0Y6M2_VIBNA</name>
<keyword evidence="1" id="KW-1133">Transmembrane helix</keyword>